<feature type="transmembrane region" description="Helical" evidence="1">
    <location>
        <begin position="183"/>
        <end position="204"/>
    </location>
</feature>
<accession>L1MGG8</accession>
<feature type="transmembrane region" description="Helical" evidence="1">
    <location>
        <begin position="125"/>
        <end position="145"/>
    </location>
</feature>
<dbReference type="eggNOG" id="COG1266">
    <property type="taxonomic scope" value="Bacteria"/>
</dbReference>
<feature type="domain" description="CAAX prenyl protease 2/Lysostaphin resistance protein A-like" evidence="2">
    <location>
        <begin position="127"/>
        <end position="223"/>
    </location>
</feature>
<dbReference type="EMBL" id="AMEM01000018">
    <property type="protein sequence ID" value="EKX90343.1"/>
    <property type="molecule type" value="Genomic_DNA"/>
</dbReference>
<dbReference type="GO" id="GO:0006508">
    <property type="term" value="P:proteolysis"/>
    <property type="evidence" value="ECO:0007669"/>
    <property type="project" value="UniProtKB-KW"/>
</dbReference>
<evidence type="ECO:0000313" key="4">
    <source>
        <dbReference type="Proteomes" id="UP000010445"/>
    </source>
</evidence>
<evidence type="ECO:0000256" key="1">
    <source>
        <dbReference type="SAM" id="Phobius"/>
    </source>
</evidence>
<keyword evidence="3" id="KW-0645">Protease</keyword>
<sequence length="279" mass="30091">MASGRDRQETYDQKAPRNSRPYALALLWAVIMAPITLLLGAVQPFTNIPFRVLPLVMVGPFVAAALCKLSVPSWFPPDAPRATTALAKKAWIATALSSLVYVLTLVLLATPGYTPFVVHDWPKPIAVVAVCIGFTFGSWCEEVGFRGVMYRALAAKLGPWPSVVINGVFFGLCHLQYFDVGVLPVILFVASAVFLDVIMAALWTGSWTHRVLIATAIHSVVNISIEATGTDLTQVYPYVAMLAATIVSALCALTLGSTFKIGDLLPAKQPRQPLNPPTI</sequence>
<dbReference type="OrthoDB" id="3693644at2"/>
<name>L1MGG8_9CORY</name>
<keyword evidence="3" id="KW-0378">Hydrolase</keyword>
<keyword evidence="1" id="KW-0472">Membrane</keyword>
<organism evidence="3 4">
    <name type="scientific">Corynebacterium durum F0235</name>
    <dbReference type="NCBI Taxonomy" id="1035195"/>
    <lineage>
        <taxon>Bacteria</taxon>
        <taxon>Bacillati</taxon>
        <taxon>Actinomycetota</taxon>
        <taxon>Actinomycetes</taxon>
        <taxon>Mycobacteriales</taxon>
        <taxon>Corynebacteriaceae</taxon>
        <taxon>Corynebacterium</taxon>
    </lineage>
</organism>
<dbReference type="InterPro" id="IPR003675">
    <property type="entry name" value="Rce1/LyrA-like_dom"/>
</dbReference>
<reference evidence="3 4" key="1">
    <citation type="submission" date="2012-05" db="EMBL/GenBank/DDBJ databases">
        <authorList>
            <person name="Weinstock G."/>
            <person name="Sodergren E."/>
            <person name="Lobos E.A."/>
            <person name="Fulton L."/>
            <person name="Fulton R."/>
            <person name="Courtney L."/>
            <person name="Fronick C."/>
            <person name="O'Laughlin M."/>
            <person name="Godfrey J."/>
            <person name="Wilson R.M."/>
            <person name="Miner T."/>
            <person name="Farmer C."/>
            <person name="Delehaunty K."/>
            <person name="Cordes M."/>
            <person name="Minx P."/>
            <person name="Tomlinson C."/>
            <person name="Chen J."/>
            <person name="Wollam A."/>
            <person name="Pepin K.H."/>
            <person name="Bhonagiri V."/>
            <person name="Zhang X."/>
            <person name="Suruliraj S."/>
            <person name="Warren W."/>
            <person name="Mitreva M."/>
            <person name="Mardis E.R."/>
            <person name="Wilson R.K."/>
        </authorList>
    </citation>
    <scope>NUCLEOTIDE SEQUENCE [LARGE SCALE GENOMIC DNA]</scope>
    <source>
        <strain evidence="3 4">F0235</strain>
    </source>
</reference>
<feature type="transmembrane region" description="Helical" evidence="1">
    <location>
        <begin position="48"/>
        <end position="69"/>
    </location>
</feature>
<evidence type="ECO:0000259" key="2">
    <source>
        <dbReference type="Pfam" id="PF02517"/>
    </source>
</evidence>
<dbReference type="GO" id="GO:0080120">
    <property type="term" value="P:CAAX-box protein maturation"/>
    <property type="evidence" value="ECO:0007669"/>
    <property type="project" value="UniProtKB-ARBA"/>
</dbReference>
<feature type="transmembrane region" description="Helical" evidence="1">
    <location>
        <begin position="235"/>
        <end position="255"/>
    </location>
</feature>
<keyword evidence="4" id="KW-1185">Reference proteome</keyword>
<dbReference type="AlphaFoldDB" id="L1MGG8"/>
<comment type="caution">
    <text evidence="3">The sequence shown here is derived from an EMBL/GenBank/DDBJ whole genome shotgun (WGS) entry which is preliminary data.</text>
</comment>
<dbReference type="Pfam" id="PF02517">
    <property type="entry name" value="Rce1-like"/>
    <property type="match status" value="1"/>
</dbReference>
<protein>
    <submittedName>
        <fullName evidence="3">CAAX amino terminal protease family protein</fullName>
    </submittedName>
</protein>
<keyword evidence="1" id="KW-1133">Transmembrane helix</keyword>
<dbReference type="Proteomes" id="UP000010445">
    <property type="component" value="Unassembled WGS sequence"/>
</dbReference>
<feature type="transmembrane region" description="Helical" evidence="1">
    <location>
        <begin position="157"/>
        <end position="177"/>
    </location>
</feature>
<dbReference type="HOGENOM" id="CLU_996165_0_0_11"/>
<keyword evidence="1" id="KW-0812">Transmembrane</keyword>
<proteinExistence type="predicted"/>
<gene>
    <name evidence="3" type="ORF">HMPREF9997_01558</name>
</gene>
<feature type="transmembrane region" description="Helical" evidence="1">
    <location>
        <begin position="21"/>
        <end position="42"/>
    </location>
</feature>
<dbReference type="GO" id="GO:0004175">
    <property type="term" value="F:endopeptidase activity"/>
    <property type="evidence" value="ECO:0007669"/>
    <property type="project" value="UniProtKB-ARBA"/>
</dbReference>
<evidence type="ECO:0000313" key="3">
    <source>
        <dbReference type="EMBL" id="EKX90343.1"/>
    </source>
</evidence>
<feature type="transmembrane region" description="Helical" evidence="1">
    <location>
        <begin position="90"/>
        <end position="113"/>
    </location>
</feature>
<dbReference type="PATRIC" id="fig|1035195.3.peg.1406"/>